<keyword evidence="3" id="KW-1185">Reference proteome</keyword>
<evidence type="ECO:0000313" key="2">
    <source>
        <dbReference type="EMBL" id="KAE9391838.1"/>
    </source>
</evidence>
<name>A0A6A4H2E1_9AGAR</name>
<dbReference type="EMBL" id="ML769612">
    <property type="protein sequence ID" value="KAE9391838.1"/>
    <property type="molecule type" value="Genomic_DNA"/>
</dbReference>
<evidence type="ECO:0000256" key="1">
    <source>
        <dbReference type="SAM" id="MobiDB-lite"/>
    </source>
</evidence>
<proteinExistence type="predicted"/>
<sequence length="112" mass="12228">MDKQTGTPGRSWWPWRSRRKGHGGRGGRGHGGASGSSGNASGDACEKCKKPYGTSGKHELSGWKEHADYPGDYVNSQRKTETKTSKMLAHTYLLITGRESQYLLLTSQTGND</sequence>
<feature type="compositionally biased region" description="Basic and acidic residues" evidence="1">
    <location>
        <begin position="56"/>
        <end position="65"/>
    </location>
</feature>
<evidence type="ECO:0000313" key="3">
    <source>
        <dbReference type="Proteomes" id="UP000799118"/>
    </source>
</evidence>
<organism evidence="2 3">
    <name type="scientific">Gymnopus androsaceus JB14</name>
    <dbReference type="NCBI Taxonomy" id="1447944"/>
    <lineage>
        <taxon>Eukaryota</taxon>
        <taxon>Fungi</taxon>
        <taxon>Dikarya</taxon>
        <taxon>Basidiomycota</taxon>
        <taxon>Agaricomycotina</taxon>
        <taxon>Agaricomycetes</taxon>
        <taxon>Agaricomycetidae</taxon>
        <taxon>Agaricales</taxon>
        <taxon>Marasmiineae</taxon>
        <taxon>Omphalotaceae</taxon>
        <taxon>Gymnopus</taxon>
    </lineage>
</organism>
<gene>
    <name evidence="2" type="ORF">BT96DRAFT_945118</name>
</gene>
<feature type="compositionally biased region" description="Basic residues" evidence="1">
    <location>
        <begin position="16"/>
        <end position="28"/>
    </location>
</feature>
<dbReference type="AlphaFoldDB" id="A0A6A4H2E1"/>
<reference evidence="2" key="1">
    <citation type="journal article" date="2019" name="Environ. Microbiol.">
        <title>Fungal ecological strategies reflected in gene transcription - a case study of two litter decomposers.</title>
        <authorList>
            <person name="Barbi F."/>
            <person name="Kohler A."/>
            <person name="Barry K."/>
            <person name="Baskaran P."/>
            <person name="Daum C."/>
            <person name="Fauchery L."/>
            <person name="Ihrmark K."/>
            <person name="Kuo A."/>
            <person name="LaButti K."/>
            <person name="Lipzen A."/>
            <person name="Morin E."/>
            <person name="Grigoriev I.V."/>
            <person name="Henrissat B."/>
            <person name="Lindahl B."/>
            <person name="Martin F."/>
        </authorList>
    </citation>
    <scope>NUCLEOTIDE SEQUENCE</scope>
    <source>
        <strain evidence="2">JB14</strain>
    </source>
</reference>
<feature type="region of interest" description="Disordered" evidence="1">
    <location>
        <begin position="1"/>
        <end position="65"/>
    </location>
</feature>
<accession>A0A6A4H2E1</accession>
<dbReference type="Proteomes" id="UP000799118">
    <property type="component" value="Unassembled WGS sequence"/>
</dbReference>
<protein>
    <submittedName>
        <fullName evidence="2">Uncharacterized protein</fullName>
    </submittedName>
</protein>